<organism evidence="1 2">
    <name type="scientific">Smallanthus sonchifolius</name>
    <dbReference type="NCBI Taxonomy" id="185202"/>
    <lineage>
        <taxon>Eukaryota</taxon>
        <taxon>Viridiplantae</taxon>
        <taxon>Streptophyta</taxon>
        <taxon>Embryophyta</taxon>
        <taxon>Tracheophyta</taxon>
        <taxon>Spermatophyta</taxon>
        <taxon>Magnoliopsida</taxon>
        <taxon>eudicotyledons</taxon>
        <taxon>Gunneridae</taxon>
        <taxon>Pentapetalae</taxon>
        <taxon>asterids</taxon>
        <taxon>campanulids</taxon>
        <taxon>Asterales</taxon>
        <taxon>Asteraceae</taxon>
        <taxon>Asteroideae</taxon>
        <taxon>Heliantheae alliance</taxon>
        <taxon>Millerieae</taxon>
        <taxon>Smallanthus</taxon>
    </lineage>
</organism>
<reference evidence="2" key="1">
    <citation type="journal article" date="2022" name="Mol. Ecol. Resour.">
        <title>The genomes of chicory, endive, great burdock and yacon provide insights into Asteraceae palaeo-polyploidization history and plant inulin production.</title>
        <authorList>
            <person name="Fan W."/>
            <person name="Wang S."/>
            <person name="Wang H."/>
            <person name="Wang A."/>
            <person name="Jiang F."/>
            <person name="Liu H."/>
            <person name="Zhao H."/>
            <person name="Xu D."/>
            <person name="Zhang Y."/>
        </authorList>
    </citation>
    <scope>NUCLEOTIDE SEQUENCE [LARGE SCALE GENOMIC DNA]</scope>
    <source>
        <strain evidence="2">cv. Yunnan</strain>
    </source>
</reference>
<name>A0ACB9J2I7_9ASTR</name>
<sequence>MITTPCHKEILAINSWTTQRPYTLMGYAYSGMHTSLFIWSNKNNSFCVRNFSKSPPSKNGVTLQNTGQAEEGWS</sequence>
<evidence type="ECO:0000313" key="1">
    <source>
        <dbReference type="EMBL" id="KAI3813903.1"/>
    </source>
</evidence>
<evidence type="ECO:0000313" key="2">
    <source>
        <dbReference type="Proteomes" id="UP001056120"/>
    </source>
</evidence>
<dbReference type="EMBL" id="CM042023">
    <property type="protein sequence ID" value="KAI3813903.1"/>
    <property type="molecule type" value="Genomic_DNA"/>
</dbReference>
<gene>
    <name evidence="1" type="ORF">L1987_18638</name>
</gene>
<comment type="caution">
    <text evidence="1">The sequence shown here is derived from an EMBL/GenBank/DDBJ whole genome shotgun (WGS) entry which is preliminary data.</text>
</comment>
<accession>A0ACB9J2I7</accession>
<reference evidence="1 2" key="2">
    <citation type="journal article" date="2022" name="Mol. Ecol. Resour.">
        <title>The genomes of chicory, endive, great burdock and yacon provide insights into Asteraceae paleo-polyploidization history and plant inulin production.</title>
        <authorList>
            <person name="Fan W."/>
            <person name="Wang S."/>
            <person name="Wang H."/>
            <person name="Wang A."/>
            <person name="Jiang F."/>
            <person name="Liu H."/>
            <person name="Zhao H."/>
            <person name="Xu D."/>
            <person name="Zhang Y."/>
        </authorList>
    </citation>
    <scope>NUCLEOTIDE SEQUENCE [LARGE SCALE GENOMIC DNA]</scope>
    <source>
        <strain evidence="2">cv. Yunnan</strain>
        <tissue evidence="1">Leaves</tissue>
    </source>
</reference>
<protein>
    <submittedName>
        <fullName evidence="1">Uncharacterized protein</fullName>
    </submittedName>
</protein>
<proteinExistence type="predicted"/>
<keyword evidence="2" id="KW-1185">Reference proteome</keyword>
<dbReference type="Proteomes" id="UP001056120">
    <property type="component" value="Linkage Group LG06"/>
</dbReference>